<dbReference type="EMBL" id="JARQWQ010000186">
    <property type="protein sequence ID" value="KAK2547406.1"/>
    <property type="molecule type" value="Genomic_DNA"/>
</dbReference>
<evidence type="ECO:0000313" key="2">
    <source>
        <dbReference type="Proteomes" id="UP001249851"/>
    </source>
</evidence>
<organism evidence="1 2">
    <name type="scientific">Acropora cervicornis</name>
    <name type="common">Staghorn coral</name>
    <dbReference type="NCBI Taxonomy" id="6130"/>
    <lineage>
        <taxon>Eukaryota</taxon>
        <taxon>Metazoa</taxon>
        <taxon>Cnidaria</taxon>
        <taxon>Anthozoa</taxon>
        <taxon>Hexacorallia</taxon>
        <taxon>Scleractinia</taxon>
        <taxon>Astrocoeniina</taxon>
        <taxon>Acroporidae</taxon>
        <taxon>Acropora</taxon>
    </lineage>
</organism>
<name>A0AAD9PQZ5_ACRCE</name>
<gene>
    <name evidence="1" type="ORF">P5673_032602</name>
</gene>
<keyword evidence="2" id="KW-1185">Reference proteome</keyword>
<sequence length="162" mass="17605">MQCLHHLMVSAARDFKKTIPDINNEVAETLSCLLGAISPVGSSRAAIANTSTSSAVVGIEYPPLEQQCLTFLINGLAPSTSQNQGNDSIHSSDVVLNQSNEPNCGKWNIPIIVRLIKGLDRVVPGARLREGKSYLELAIHQLCPMDQYSLILKIEISLPDKQ</sequence>
<protein>
    <recommendedName>
        <fullName evidence="3">DUF5641 domain-containing protein</fullName>
    </recommendedName>
</protein>
<evidence type="ECO:0000313" key="1">
    <source>
        <dbReference type="EMBL" id="KAK2547406.1"/>
    </source>
</evidence>
<reference evidence="1" key="1">
    <citation type="journal article" date="2023" name="G3 (Bethesda)">
        <title>Whole genome assembly and annotation of the endangered Caribbean coral Acropora cervicornis.</title>
        <authorList>
            <person name="Selwyn J.D."/>
            <person name="Vollmer S.V."/>
        </authorList>
    </citation>
    <scope>NUCLEOTIDE SEQUENCE</scope>
    <source>
        <strain evidence="1">K2</strain>
    </source>
</reference>
<proteinExistence type="predicted"/>
<dbReference type="AlphaFoldDB" id="A0AAD9PQZ5"/>
<reference evidence="1" key="2">
    <citation type="journal article" date="2023" name="Science">
        <title>Genomic signatures of disease resistance in endangered staghorn corals.</title>
        <authorList>
            <person name="Vollmer S.V."/>
            <person name="Selwyn J.D."/>
            <person name="Despard B.A."/>
            <person name="Roesel C.L."/>
        </authorList>
    </citation>
    <scope>NUCLEOTIDE SEQUENCE</scope>
    <source>
        <strain evidence="1">K2</strain>
    </source>
</reference>
<comment type="caution">
    <text evidence="1">The sequence shown here is derived from an EMBL/GenBank/DDBJ whole genome shotgun (WGS) entry which is preliminary data.</text>
</comment>
<dbReference type="Proteomes" id="UP001249851">
    <property type="component" value="Unassembled WGS sequence"/>
</dbReference>
<accession>A0AAD9PQZ5</accession>
<evidence type="ECO:0008006" key="3">
    <source>
        <dbReference type="Google" id="ProtNLM"/>
    </source>
</evidence>